<dbReference type="Proteomes" id="UP000078561">
    <property type="component" value="Unassembled WGS sequence"/>
</dbReference>
<reference evidence="1" key="1">
    <citation type="submission" date="2016-04" db="EMBL/GenBank/DDBJ databases">
        <authorList>
            <person name="Evans L.H."/>
            <person name="Alamgir A."/>
            <person name="Owens N."/>
            <person name="Weber N.D."/>
            <person name="Virtaneva K."/>
            <person name="Barbian K."/>
            <person name="Babar A."/>
            <person name="Rosenke K."/>
        </authorList>
    </citation>
    <scope>NUCLEOTIDE SEQUENCE [LARGE SCALE GENOMIC DNA]</scope>
    <source>
        <strain evidence="1">CBS 101.48</strain>
    </source>
</reference>
<dbReference type="InParanoid" id="A0A163J1M3"/>
<accession>A0A163J1M3</accession>
<dbReference type="EMBL" id="LT551165">
    <property type="protein sequence ID" value="SAL96604.1"/>
    <property type="molecule type" value="Genomic_DNA"/>
</dbReference>
<gene>
    <name evidence="1" type="primary">ABSGL_02020.1 scaffold 2596</name>
</gene>
<keyword evidence="2" id="KW-1185">Reference proteome</keyword>
<protein>
    <submittedName>
        <fullName evidence="1">Uncharacterized protein</fullName>
    </submittedName>
</protein>
<evidence type="ECO:0000313" key="2">
    <source>
        <dbReference type="Proteomes" id="UP000078561"/>
    </source>
</evidence>
<organism evidence="1">
    <name type="scientific">Absidia glauca</name>
    <name type="common">Pin mould</name>
    <dbReference type="NCBI Taxonomy" id="4829"/>
    <lineage>
        <taxon>Eukaryota</taxon>
        <taxon>Fungi</taxon>
        <taxon>Fungi incertae sedis</taxon>
        <taxon>Mucoromycota</taxon>
        <taxon>Mucoromycotina</taxon>
        <taxon>Mucoromycetes</taxon>
        <taxon>Mucorales</taxon>
        <taxon>Cunninghamellaceae</taxon>
        <taxon>Absidia</taxon>
    </lineage>
</organism>
<proteinExistence type="predicted"/>
<name>A0A163J1M3_ABSGL</name>
<evidence type="ECO:0000313" key="1">
    <source>
        <dbReference type="EMBL" id="SAL96604.1"/>
    </source>
</evidence>
<dbReference type="AlphaFoldDB" id="A0A163J1M3"/>
<sequence>MNTTTTTNSYNDAIKTMKQQKDILFTRNNRQHTTFMLMPQEGLPSRHSYKPVPVLSLRSTTTVVRKHLDRQVSYSNPPLIAQTHLKPIVSLPLSLSDLTNEDPGHGETAAATIDLDVRQQSGPSITDQYHLLT</sequence>